<name>A0A8H3H958_9AGAM</name>
<organism evidence="3 4">
    <name type="scientific">Rhizoctonia solani</name>
    <dbReference type="NCBI Taxonomy" id="456999"/>
    <lineage>
        <taxon>Eukaryota</taxon>
        <taxon>Fungi</taxon>
        <taxon>Dikarya</taxon>
        <taxon>Basidiomycota</taxon>
        <taxon>Agaricomycotina</taxon>
        <taxon>Agaricomycetes</taxon>
        <taxon>Cantharellales</taxon>
        <taxon>Ceratobasidiaceae</taxon>
        <taxon>Rhizoctonia</taxon>
    </lineage>
</organism>
<dbReference type="EMBL" id="CAJMWX010001433">
    <property type="protein sequence ID" value="CAE6488621.1"/>
    <property type="molecule type" value="Genomic_DNA"/>
</dbReference>
<dbReference type="GO" id="GO:0005525">
    <property type="term" value="F:GTP binding"/>
    <property type="evidence" value="ECO:0007669"/>
    <property type="project" value="InterPro"/>
</dbReference>
<feature type="domain" description="G" evidence="2">
    <location>
        <begin position="21"/>
        <end position="86"/>
    </location>
</feature>
<dbReference type="Proteomes" id="UP000663888">
    <property type="component" value="Unassembled WGS sequence"/>
</dbReference>
<dbReference type="AlphaFoldDB" id="A0A8H3H958"/>
<reference evidence="3" key="1">
    <citation type="submission" date="2021-01" db="EMBL/GenBank/DDBJ databases">
        <authorList>
            <person name="Kaushik A."/>
        </authorList>
    </citation>
    <scope>NUCLEOTIDE SEQUENCE</scope>
    <source>
        <strain evidence="3">AG4-R118</strain>
    </source>
</reference>
<dbReference type="InterPro" id="IPR027417">
    <property type="entry name" value="P-loop_NTPase"/>
</dbReference>
<gene>
    <name evidence="3" type="ORF">RDB_LOCUS135743</name>
</gene>
<dbReference type="InterPro" id="IPR006073">
    <property type="entry name" value="GTP-bd"/>
</dbReference>
<evidence type="ECO:0000259" key="2">
    <source>
        <dbReference type="Pfam" id="PF01926"/>
    </source>
</evidence>
<proteinExistence type="predicted"/>
<dbReference type="Pfam" id="PF01926">
    <property type="entry name" value="MMR_HSR1"/>
    <property type="match status" value="1"/>
</dbReference>
<dbReference type="SUPFAM" id="SSF52540">
    <property type="entry name" value="P-loop containing nucleoside triphosphate hydrolases"/>
    <property type="match status" value="1"/>
</dbReference>
<comment type="caution">
    <text evidence="3">The sequence shown here is derived from an EMBL/GenBank/DDBJ whole genome shotgun (WGS) entry which is preliminary data.</text>
</comment>
<protein>
    <recommendedName>
        <fullName evidence="2">G domain-containing protein</fullName>
    </recommendedName>
</protein>
<evidence type="ECO:0000313" key="3">
    <source>
        <dbReference type="EMBL" id="CAE6488621.1"/>
    </source>
</evidence>
<feature type="coiled-coil region" evidence="1">
    <location>
        <begin position="234"/>
        <end position="268"/>
    </location>
</feature>
<evidence type="ECO:0000313" key="4">
    <source>
        <dbReference type="Proteomes" id="UP000663888"/>
    </source>
</evidence>
<keyword evidence="1" id="KW-0175">Coiled coil</keyword>
<sequence length="296" mass="33118">MGDLVSPLLPGQLNESNLKTILVCGASGAGKSKFINSVTGANLSVGHGIDSETDRVIDEGIPLIKHGANYIQLVDTPGFQDTRDGDEIPVFKNITEWLAARYAGKLRAVGLIYLRSIQEARVLRPETRLIQMFKDLCGDDCLDRVVLVTNRWQLDSDNEEEDREKAIISDTRRFGSTGAKKVQVRRLQNKYKTEDAMEIVKLFATSPPITLQIQREIVDHGVPFNETTAGSHIEADLRKRIEEMDKNNEALRKNLEYAQRQIEELKNRPTWGDLFGRIIAGVATLGVTEVVRAFKS</sequence>
<dbReference type="Gene3D" id="3.40.50.300">
    <property type="entry name" value="P-loop containing nucleotide triphosphate hydrolases"/>
    <property type="match status" value="1"/>
</dbReference>
<accession>A0A8H3H958</accession>
<evidence type="ECO:0000256" key="1">
    <source>
        <dbReference type="SAM" id="Coils"/>
    </source>
</evidence>